<comment type="caution">
    <text evidence="1">The sequence shown here is derived from an EMBL/GenBank/DDBJ whole genome shotgun (WGS) entry which is preliminary data.</text>
</comment>
<dbReference type="AlphaFoldDB" id="A0A8H9K605"/>
<reference evidence="1" key="2">
    <citation type="submission" date="2019-01" db="EMBL/GenBank/DDBJ databases">
        <authorList>
            <consortium name="NCBI Pathogen Detection Project"/>
        </authorList>
    </citation>
    <scope>NUCLEOTIDE SEQUENCE</scope>
    <source>
        <strain evidence="1">BCW_3452</strain>
    </source>
</reference>
<sequence>MISIQFTYEQCITAAIKHDSLNDFEEANPDIFKWVKIKGWKSKCADAIRIEKTKREALKAAARYKYIGDFRKYELKLYDKARNLGIMNQCTAHMLDRKTCMSFEECAQKAHQHKDVLDWLKSDPESVWVSIRNFWYKDCLEFTSESIDLSSRTYTFGEIISIAECFKSKAQWEQHHPRSFDLASDNFWLDSCETKFAVDKKEDPVENLTPPKSFGLEKLIPKRKHVRNAL</sequence>
<protein>
    <submittedName>
        <fullName evidence="1">Uncharacterized protein</fullName>
    </submittedName>
</protein>
<organism evidence="1">
    <name type="scientific">Vibrio vulnificus</name>
    <dbReference type="NCBI Taxonomy" id="672"/>
    <lineage>
        <taxon>Bacteria</taxon>
        <taxon>Pseudomonadati</taxon>
        <taxon>Pseudomonadota</taxon>
        <taxon>Gammaproteobacteria</taxon>
        <taxon>Vibrionales</taxon>
        <taxon>Vibrionaceae</taxon>
        <taxon>Vibrio</taxon>
    </lineage>
</organism>
<gene>
    <name evidence="1" type="ORF">I7730_01530</name>
</gene>
<reference evidence="1" key="1">
    <citation type="journal article" date="2018" name="Genome Biol.">
        <title>SKESA: strategic k-mer extension for scrupulous assemblies.</title>
        <authorList>
            <person name="Souvorov A."/>
            <person name="Agarwala R."/>
            <person name="Lipman D.J."/>
        </authorList>
    </citation>
    <scope>NUCLEOTIDE SEQUENCE</scope>
    <source>
        <strain evidence="1">BCW_3452</strain>
    </source>
</reference>
<proteinExistence type="predicted"/>
<dbReference type="EMBL" id="DACRBY010000001">
    <property type="protein sequence ID" value="HAS8538478.1"/>
    <property type="molecule type" value="Genomic_DNA"/>
</dbReference>
<name>A0A8H9K605_VIBVL</name>
<accession>A0A8H9K605</accession>
<dbReference type="Proteomes" id="UP000863257">
    <property type="component" value="Unassembled WGS sequence"/>
</dbReference>
<evidence type="ECO:0000313" key="1">
    <source>
        <dbReference type="EMBL" id="HAS8538478.1"/>
    </source>
</evidence>